<evidence type="ECO:0000313" key="2">
    <source>
        <dbReference type="Proteomes" id="UP001254608"/>
    </source>
</evidence>
<sequence>MPGSAAWESRYDLIYQDLSDERLFSAQAQADARLVGPVSFSVASALPLVQRQADTWLASNLNVGSGSGPLSYMASYSLTPGDIIFADDIEYANLNKPQRFGGQHIGQNVRLQLPALAGAPLAIAVTHESDDFWTVNGYTQQQREIADLSWKPRHAMVNLQWAGASSGLDSSLALDCELRGSVGVPTPSRANRKRAVRISGRDCQVVSDDVRYSDLAAQTYGVAYTWARPQLENAVKLSAIDPMWGGGSMQPDIDPSYELGLSQTRTRGAWTAKALVAVRHAATGASIELVDGDTMGMPMADSDTYFASNATITRRLPTVSVSATWAHGADPLWFVPEIGQEADRFGLAVDFTRWAQTLAPGVNPTLAMSWNWTQAKTRANQRTSDNALKLNLSVLW</sequence>
<protein>
    <submittedName>
        <fullName evidence="1">Uncharacterized protein</fullName>
    </submittedName>
</protein>
<name>A0ABU2WHP6_9GAMM</name>
<reference evidence="1 2" key="1">
    <citation type="submission" date="2023-09" db="EMBL/GenBank/DDBJ databases">
        <authorList>
            <person name="Rey-Velasco X."/>
        </authorList>
    </citation>
    <scope>NUCLEOTIDE SEQUENCE [LARGE SCALE GENOMIC DNA]</scope>
    <source>
        <strain evidence="1 2">W345</strain>
    </source>
</reference>
<dbReference type="Proteomes" id="UP001254608">
    <property type="component" value="Unassembled WGS sequence"/>
</dbReference>
<organism evidence="1 2">
    <name type="scientific">Banduia mediterranea</name>
    <dbReference type="NCBI Taxonomy" id="3075609"/>
    <lineage>
        <taxon>Bacteria</taxon>
        <taxon>Pseudomonadati</taxon>
        <taxon>Pseudomonadota</taxon>
        <taxon>Gammaproteobacteria</taxon>
        <taxon>Nevskiales</taxon>
        <taxon>Algiphilaceae</taxon>
        <taxon>Banduia</taxon>
    </lineage>
</organism>
<evidence type="ECO:0000313" key="1">
    <source>
        <dbReference type="EMBL" id="MDT0497053.1"/>
    </source>
</evidence>
<accession>A0ABU2WHP6</accession>
<dbReference type="RefSeq" id="WP_311364447.1">
    <property type="nucleotide sequence ID" value="NZ_JAVRIC010000007.1"/>
</dbReference>
<proteinExistence type="predicted"/>
<keyword evidence="2" id="KW-1185">Reference proteome</keyword>
<gene>
    <name evidence="1" type="ORF">RM530_06690</name>
</gene>
<comment type="caution">
    <text evidence="1">The sequence shown here is derived from an EMBL/GenBank/DDBJ whole genome shotgun (WGS) entry which is preliminary data.</text>
</comment>
<dbReference type="EMBL" id="JAVRIC010000007">
    <property type="protein sequence ID" value="MDT0497053.1"/>
    <property type="molecule type" value="Genomic_DNA"/>
</dbReference>